<dbReference type="InterPro" id="IPR004619">
    <property type="entry name" value="Type_III_PanK"/>
</dbReference>
<evidence type="ECO:0000256" key="12">
    <source>
        <dbReference type="ARBA" id="ARBA00022958"/>
    </source>
</evidence>
<dbReference type="CDD" id="cd24015">
    <property type="entry name" value="ASKHA_NBD_PanK-III"/>
    <property type="match status" value="1"/>
</dbReference>
<keyword evidence="16" id="KW-0479">Metal-binding</keyword>
<keyword evidence="13 16" id="KW-0173">Coenzyme A biosynthesis</keyword>
<evidence type="ECO:0000256" key="11">
    <source>
        <dbReference type="ARBA" id="ARBA00022840"/>
    </source>
</evidence>
<dbReference type="GO" id="GO:0046872">
    <property type="term" value="F:metal ion binding"/>
    <property type="evidence" value="ECO:0007669"/>
    <property type="project" value="UniProtKB-KW"/>
</dbReference>
<feature type="binding site" evidence="16">
    <location>
        <position position="184"/>
    </location>
    <ligand>
        <name>substrate</name>
    </ligand>
</feature>
<keyword evidence="8 16" id="KW-0808">Transferase</keyword>
<comment type="cofactor">
    <cofactor evidence="2">
        <name>K(+)</name>
        <dbReference type="ChEBI" id="CHEBI:29103"/>
    </cofactor>
</comment>
<dbReference type="NCBIfam" id="NF009855">
    <property type="entry name" value="PRK13321.1"/>
    <property type="match status" value="1"/>
</dbReference>
<sequence>MLLAIDAGNTNIVFGLYDGETWRHVWRLETHPLRPFADYGMFLRMHLLEAGLRLDDVQRTVLSSVVPAAVEPLQQAIKALLKREALWLRAEVYPQLPVRTERPYEIGSDLVANALAAYERFHEYCMVVDFGTALTFTIVSDRGDILGVTIAPGLKTAIRALAGNTAQLPEVPLELPHSAIGRSTVHAIQAGILYGYTGMVEGMIRRINTELDQKCRVMATGGLSSILTTLHDQFDEVDPNLTLDGLRWVDYYAHR</sequence>
<dbReference type="GO" id="GO:0015937">
    <property type="term" value="P:coenzyme A biosynthetic process"/>
    <property type="evidence" value="ECO:0007669"/>
    <property type="project" value="UniProtKB-UniRule"/>
</dbReference>
<evidence type="ECO:0000313" key="18">
    <source>
        <dbReference type="Proteomes" id="UP000198510"/>
    </source>
</evidence>
<proteinExistence type="inferred from homology"/>
<keyword evidence="12 16" id="KW-0630">Potassium</keyword>
<evidence type="ECO:0000256" key="10">
    <source>
        <dbReference type="ARBA" id="ARBA00022777"/>
    </source>
</evidence>
<evidence type="ECO:0000256" key="7">
    <source>
        <dbReference type="ARBA" id="ARBA00022490"/>
    </source>
</evidence>
<comment type="function">
    <text evidence="16">Catalyzes the phosphorylation of pantothenate (Pan), the first step in CoA biosynthesis.</text>
</comment>
<dbReference type="EMBL" id="FNFO01000011">
    <property type="protein sequence ID" value="SDM20966.1"/>
    <property type="molecule type" value="Genomic_DNA"/>
</dbReference>
<dbReference type="PANTHER" id="PTHR34265:SF1">
    <property type="entry name" value="TYPE III PANTOTHENATE KINASE"/>
    <property type="match status" value="1"/>
</dbReference>
<gene>
    <name evidence="16" type="primary">coaX</name>
    <name evidence="17" type="ORF">SAMN05421823_111111</name>
</gene>
<comment type="subcellular location">
    <subcellularLocation>
        <location evidence="3 16">Cytoplasm</location>
    </subcellularLocation>
</comment>
<evidence type="ECO:0000256" key="3">
    <source>
        <dbReference type="ARBA" id="ARBA00004496"/>
    </source>
</evidence>
<evidence type="ECO:0000256" key="4">
    <source>
        <dbReference type="ARBA" id="ARBA00005225"/>
    </source>
</evidence>
<dbReference type="Pfam" id="PF03309">
    <property type="entry name" value="Pan_kinase"/>
    <property type="match status" value="1"/>
</dbReference>
<keyword evidence="7 16" id="KW-0963">Cytoplasm</keyword>
<dbReference type="GO" id="GO:0004594">
    <property type="term" value="F:pantothenate kinase activity"/>
    <property type="evidence" value="ECO:0007669"/>
    <property type="project" value="UniProtKB-UniRule"/>
</dbReference>
<dbReference type="EC" id="2.7.1.33" evidence="6 16"/>
<comment type="cofactor">
    <cofactor evidence="16">
        <name>NH4(+)</name>
        <dbReference type="ChEBI" id="CHEBI:28938"/>
    </cofactor>
    <cofactor evidence="16">
        <name>K(+)</name>
        <dbReference type="ChEBI" id="CHEBI:29103"/>
    </cofactor>
    <text evidence="16">A monovalent cation. Ammonium or potassium.</text>
</comment>
<dbReference type="RefSeq" id="WP_089686661.1">
    <property type="nucleotide sequence ID" value="NZ_FNFO01000011.1"/>
</dbReference>
<dbReference type="OrthoDB" id="9804707at2"/>
<comment type="caution">
    <text evidence="16">Lacks conserved residue(s) required for the propagation of feature annotation.</text>
</comment>
<accession>A0A1G9RCH1</accession>
<evidence type="ECO:0000256" key="13">
    <source>
        <dbReference type="ARBA" id="ARBA00022993"/>
    </source>
</evidence>
<keyword evidence="9 16" id="KW-0547">Nucleotide-binding</keyword>
<dbReference type="HAMAP" id="MF_01274">
    <property type="entry name" value="Pantothen_kinase_3"/>
    <property type="match status" value="1"/>
</dbReference>
<keyword evidence="11 16" id="KW-0067">ATP-binding</keyword>
<evidence type="ECO:0000256" key="16">
    <source>
        <dbReference type="HAMAP-Rule" id="MF_01274"/>
    </source>
</evidence>
<comment type="similarity">
    <text evidence="14 16">Belongs to the type III pantothenate kinase family.</text>
</comment>
<dbReference type="NCBIfam" id="TIGR00671">
    <property type="entry name" value="baf"/>
    <property type="match status" value="1"/>
</dbReference>
<dbReference type="AlphaFoldDB" id="A0A1G9RCH1"/>
<comment type="subunit">
    <text evidence="5 16">Homodimer.</text>
</comment>
<comment type="pathway">
    <text evidence="4 16">Cofactor biosynthesis; coenzyme A biosynthesis; CoA from (R)-pantothenate: step 1/5.</text>
</comment>
<dbReference type="InterPro" id="IPR043129">
    <property type="entry name" value="ATPase_NBD"/>
</dbReference>
<dbReference type="UniPathway" id="UPA00241">
    <property type="reaction ID" value="UER00352"/>
</dbReference>
<evidence type="ECO:0000256" key="8">
    <source>
        <dbReference type="ARBA" id="ARBA00022679"/>
    </source>
</evidence>
<feature type="binding site" evidence="16">
    <location>
        <position position="129"/>
    </location>
    <ligand>
        <name>K(+)</name>
        <dbReference type="ChEBI" id="CHEBI:29103"/>
    </ligand>
</feature>
<feature type="binding site" evidence="16">
    <location>
        <begin position="107"/>
        <end position="110"/>
    </location>
    <ligand>
        <name>substrate</name>
    </ligand>
</feature>
<evidence type="ECO:0000256" key="1">
    <source>
        <dbReference type="ARBA" id="ARBA00001206"/>
    </source>
</evidence>
<evidence type="ECO:0000256" key="2">
    <source>
        <dbReference type="ARBA" id="ARBA00001958"/>
    </source>
</evidence>
<protein>
    <recommendedName>
        <fullName evidence="15 16">Type III pantothenate kinase</fullName>
        <ecNumber evidence="6 16">2.7.1.33</ecNumber>
    </recommendedName>
    <alternativeName>
        <fullName evidence="16">PanK-III</fullName>
    </alternativeName>
    <alternativeName>
        <fullName evidence="16">Pantothenic acid kinase</fullName>
    </alternativeName>
</protein>
<dbReference type="GO" id="GO:0005524">
    <property type="term" value="F:ATP binding"/>
    <property type="evidence" value="ECO:0007669"/>
    <property type="project" value="UniProtKB-UniRule"/>
</dbReference>
<name>A0A1G9RCH1_9BACT</name>
<evidence type="ECO:0000256" key="9">
    <source>
        <dbReference type="ARBA" id="ARBA00022741"/>
    </source>
</evidence>
<feature type="binding site" evidence="16">
    <location>
        <position position="132"/>
    </location>
    <ligand>
        <name>ATP</name>
        <dbReference type="ChEBI" id="CHEBI:30616"/>
    </ligand>
</feature>
<feature type="active site" description="Proton acceptor" evidence="16">
    <location>
        <position position="109"/>
    </location>
</feature>
<dbReference type="STRING" id="1075417.SAMN05421823_111111"/>
<comment type="catalytic activity">
    <reaction evidence="1 16">
        <text>(R)-pantothenate + ATP = (R)-4'-phosphopantothenate + ADP + H(+)</text>
        <dbReference type="Rhea" id="RHEA:16373"/>
        <dbReference type="ChEBI" id="CHEBI:10986"/>
        <dbReference type="ChEBI" id="CHEBI:15378"/>
        <dbReference type="ChEBI" id="CHEBI:29032"/>
        <dbReference type="ChEBI" id="CHEBI:30616"/>
        <dbReference type="ChEBI" id="CHEBI:456216"/>
        <dbReference type="EC" id="2.7.1.33"/>
    </reaction>
</comment>
<dbReference type="PANTHER" id="PTHR34265">
    <property type="entry name" value="TYPE III PANTOTHENATE KINASE"/>
    <property type="match status" value="1"/>
</dbReference>
<dbReference type="GO" id="GO:0005737">
    <property type="term" value="C:cytoplasm"/>
    <property type="evidence" value="ECO:0007669"/>
    <property type="project" value="UniProtKB-SubCell"/>
</dbReference>
<evidence type="ECO:0000256" key="14">
    <source>
        <dbReference type="ARBA" id="ARBA00038036"/>
    </source>
</evidence>
<evidence type="ECO:0000256" key="6">
    <source>
        <dbReference type="ARBA" id="ARBA00012102"/>
    </source>
</evidence>
<dbReference type="Proteomes" id="UP000198510">
    <property type="component" value="Unassembled WGS sequence"/>
</dbReference>
<dbReference type="Gene3D" id="3.30.420.40">
    <property type="match status" value="2"/>
</dbReference>
<evidence type="ECO:0000256" key="15">
    <source>
        <dbReference type="ARBA" id="ARBA00040883"/>
    </source>
</evidence>
<evidence type="ECO:0000256" key="5">
    <source>
        <dbReference type="ARBA" id="ARBA00011738"/>
    </source>
</evidence>
<feature type="binding site" evidence="16">
    <location>
        <begin position="6"/>
        <end position="13"/>
    </location>
    <ligand>
        <name>ATP</name>
        <dbReference type="ChEBI" id="CHEBI:30616"/>
    </ligand>
</feature>
<reference evidence="17 18" key="1">
    <citation type="submission" date="2016-10" db="EMBL/GenBank/DDBJ databases">
        <authorList>
            <person name="de Groot N.N."/>
        </authorList>
    </citation>
    <scope>NUCLEOTIDE SEQUENCE [LARGE SCALE GENOMIC DNA]</scope>
    <source>
        <strain evidence="17 18">DSM 25186</strain>
    </source>
</reference>
<evidence type="ECO:0000313" key="17">
    <source>
        <dbReference type="EMBL" id="SDM20966.1"/>
    </source>
</evidence>
<keyword evidence="10 16" id="KW-0418">Kinase</keyword>
<keyword evidence="18" id="KW-1185">Reference proteome</keyword>
<organism evidence="17 18">
    <name type="scientific">Catalinimonas alkaloidigena</name>
    <dbReference type="NCBI Taxonomy" id="1075417"/>
    <lineage>
        <taxon>Bacteria</taxon>
        <taxon>Pseudomonadati</taxon>
        <taxon>Bacteroidota</taxon>
        <taxon>Cytophagia</taxon>
        <taxon>Cytophagales</taxon>
        <taxon>Catalimonadaceae</taxon>
        <taxon>Catalinimonas</taxon>
    </lineage>
</organism>
<dbReference type="SUPFAM" id="SSF53067">
    <property type="entry name" value="Actin-like ATPase domain"/>
    <property type="match status" value="2"/>
</dbReference>